<name>A0A9D3S431_ANGAN</name>
<dbReference type="PANTHER" id="PTHR23053:SF0">
    <property type="entry name" value="HYDROCEPHALUS-INDUCING PROTEIN HOMOLOG"/>
    <property type="match status" value="1"/>
</dbReference>
<dbReference type="GO" id="GO:1904158">
    <property type="term" value="P:axonemal central apparatus assembly"/>
    <property type="evidence" value="ECO:0007669"/>
    <property type="project" value="TreeGrafter"/>
</dbReference>
<proteinExistence type="predicted"/>
<accession>A0A9D3S431</accession>
<gene>
    <name evidence="2" type="ORF">ANANG_G00110180</name>
</gene>
<dbReference type="InterPro" id="IPR033305">
    <property type="entry name" value="Hydin-like"/>
</dbReference>
<sequence>MSVCVQVRSRSLWRVEPSEGEVPPEGEAELRLVAHLDDTLRFQDKLSLAVLDSRTHTVPVSAAGKGTTIVSDRPFAPSLDLGAHFSSGPCQYHFRLTNRGRRSHQLYWMTEGFPQFRRPGNPASHGNGRGRAGAATLC</sequence>
<dbReference type="GO" id="GO:0005930">
    <property type="term" value="C:axoneme"/>
    <property type="evidence" value="ECO:0007669"/>
    <property type="project" value="TreeGrafter"/>
</dbReference>
<evidence type="ECO:0000313" key="3">
    <source>
        <dbReference type="Proteomes" id="UP001044222"/>
    </source>
</evidence>
<feature type="region of interest" description="Disordered" evidence="1">
    <location>
        <begin position="117"/>
        <end position="138"/>
    </location>
</feature>
<comment type="caution">
    <text evidence="2">The sequence shown here is derived from an EMBL/GenBank/DDBJ whole genome shotgun (WGS) entry which is preliminary data.</text>
</comment>
<protein>
    <submittedName>
        <fullName evidence="2">Uncharacterized protein</fullName>
    </submittedName>
</protein>
<evidence type="ECO:0000256" key="1">
    <source>
        <dbReference type="SAM" id="MobiDB-lite"/>
    </source>
</evidence>
<organism evidence="2 3">
    <name type="scientific">Anguilla anguilla</name>
    <name type="common">European freshwater eel</name>
    <name type="synonym">Muraena anguilla</name>
    <dbReference type="NCBI Taxonomy" id="7936"/>
    <lineage>
        <taxon>Eukaryota</taxon>
        <taxon>Metazoa</taxon>
        <taxon>Chordata</taxon>
        <taxon>Craniata</taxon>
        <taxon>Vertebrata</taxon>
        <taxon>Euteleostomi</taxon>
        <taxon>Actinopterygii</taxon>
        <taxon>Neopterygii</taxon>
        <taxon>Teleostei</taxon>
        <taxon>Anguilliformes</taxon>
        <taxon>Anguillidae</taxon>
        <taxon>Anguilla</taxon>
    </lineage>
</organism>
<dbReference type="Proteomes" id="UP001044222">
    <property type="component" value="Unassembled WGS sequence"/>
</dbReference>
<dbReference type="GO" id="GO:0003341">
    <property type="term" value="P:cilium movement"/>
    <property type="evidence" value="ECO:0007669"/>
    <property type="project" value="TreeGrafter"/>
</dbReference>
<dbReference type="AlphaFoldDB" id="A0A9D3S431"/>
<evidence type="ECO:0000313" key="2">
    <source>
        <dbReference type="EMBL" id="KAG5849417.1"/>
    </source>
</evidence>
<keyword evidence="3" id="KW-1185">Reference proteome</keyword>
<reference evidence="2" key="1">
    <citation type="submission" date="2021-01" db="EMBL/GenBank/DDBJ databases">
        <title>A chromosome-scale assembly of European eel, Anguilla anguilla.</title>
        <authorList>
            <person name="Henkel C."/>
            <person name="Jong-Raadsen S.A."/>
            <person name="Dufour S."/>
            <person name="Weltzien F.-A."/>
            <person name="Palstra A.P."/>
            <person name="Pelster B."/>
            <person name="Spaink H.P."/>
            <person name="Van Den Thillart G.E."/>
            <person name="Jansen H."/>
            <person name="Zahm M."/>
            <person name="Klopp C."/>
            <person name="Cedric C."/>
            <person name="Louis A."/>
            <person name="Berthelot C."/>
            <person name="Parey E."/>
            <person name="Roest Crollius H."/>
            <person name="Montfort J."/>
            <person name="Robinson-Rechavi M."/>
            <person name="Bucao C."/>
            <person name="Bouchez O."/>
            <person name="Gislard M."/>
            <person name="Lluch J."/>
            <person name="Milhes M."/>
            <person name="Lampietro C."/>
            <person name="Lopez Roques C."/>
            <person name="Donnadieu C."/>
            <person name="Braasch I."/>
            <person name="Desvignes T."/>
            <person name="Postlethwait J."/>
            <person name="Bobe J."/>
            <person name="Guiguen Y."/>
            <person name="Dirks R."/>
        </authorList>
    </citation>
    <scope>NUCLEOTIDE SEQUENCE</scope>
    <source>
        <strain evidence="2">Tag_6206</strain>
        <tissue evidence="2">Liver</tissue>
    </source>
</reference>
<dbReference type="PANTHER" id="PTHR23053">
    <property type="entry name" value="DLEC1 DELETED IN LUNG AND ESOPHAGEAL CANCER 1"/>
    <property type="match status" value="1"/>
</dbReference>
<dbReference type="EMBL" id="JAFIRN010000005">
    <property type="protein sequence ID" value="KAG5849417.1"/>
    <property type="molecule type" value="Genomic_DNA"/>
</dbReference>